<reference evidence="1" key="2">
    <citation type="submission" date="2025-03" db="EMBL/GenBank/DDBJ databases">
        <authorList>
            <consortium name="ELIXIR-Norway"/>
            <consortium name="Elixir Norway"/>
        </authorList>
    </citation>
    <scope>NUCLEOTIDE SEQUENCE</scope>
</reference>
<proteinExistence type="predicted"/>
<name>A0AC59ZYP8_RANTA</name>
<organism evidence="1 2">
    <name type="scientific">Rangifer tarandus platyrhynchus</name>
    <name type="common">Svalbard reindeer</name>
    <dbReference type="NCBI Taxonomy" id="3082113"/>
    <lineage>
        <taxon>Eukaryota</taxon>
        <taxon>Metazoa</taxon>
        <taxon>Chordata</taxon>
        <taxon>Craniata</taxon>
        <taxon>Vertebrata</taxon>
        <taxon>Euteleostomi</taxon>
        <taxon>Mammalia</taxon>
        <taxon>Eutheria</taxon>
        <taxon>Laurasiatheria</taxon>
        <taxon>Artiodactyla</taxon>
        <taxon>Ruminantia</taxon>
        <taxon>Pecora</taxon>
        <taxon>Cervidae</taxon>
        <taxon>Odocoileinae</taxon>
        <taxon>Rangifer</taxon>
    </lineage>
</organism>
<evidence type="ECO:0000313" key="2">
    <source>
        <dbReference type="Proteomes" id="UP001162501"/>
    </source>
</evidence>
<accession>A0AC59ZYP8</accession>
<dbReference type="EMBL" id="OX596090">
    <property type="protein sequence ID" value="CAN0536255.1"/>
    <property type="molecule type" value="Genomic_DNA"/>
</dbReference>
<dbReference type="Proteomes" id="UP001162501">
    <property type="component" value="Chromosome 6"/>
</dbReference>
<protein>
    <submittedName>
        <fullName evidence="1">Uncharacterized protein</fullName>
    </submittedName>
</protein>
<reference evidence="1" key="1">
    <citation type="submission" date="2023-05" db="EMBL/GenBank/DDBJ databases">
        <authorList>
            <consortium name="ELIXIR-Norway"/>
        </authorList>
    </citation>
    <scope>NUCLEOTIDE SEQUENCE</scope>
</reference>
<sequence length="210" mass="22213">MLAATETSRNRLDAPATLLRKLAPDPGTHGSGGPRRLPRRCGQWPAFTCRTLSGSGSSGSGRGLPLVSEMAAATCASPWSSCRRCPATYPKDAKVQSCASCVLPPALQVPFSETGAMNMRPGVKGQERPGESLKRERWSQEAERKPARQSRAGGPRVRTGRNGDAVLGTQGASATVCQGHGCGSHTHGRYGVICTDTAIQEVKRYHNGDT</sequence>
<evidence type="ECO:0000313" key="1">
    <source>
        <dbReference type="EMBL" id="CAN0536255.1"/>
    </source>
</evidence>
<gene>
    <name evidence="1" type="ORF">MRATA1EN22A_LOCUS24764</name>
</gene>